<dbReference type="PROSITE" id="PS50109">
    <property type="entry name" value="HIS_KIN"/>
    <property type="match status" value="1"/>
</dbReference>
<evidence type="ECO:0000256" key="4">
    <source>
        <dbReference type="ARBA" id="ARBA00022777"/>
    </source>
</evidence>
<comment type="catalytic activity">
    <reaction evidence="1">
        <text>ATP + protein L-histidine = ADP + protein N-phospho-L-histidine.</text>
        <dbReference type="EC" id="2.7.13.3"/>
    </reaction>
</comment>
<feature type="region of interest" description="Disordered" evidence="6">
    <location>
        <begin position="79"/>
        <end position="100"/>
    </location>
</feature>
<comment type="caution">
    <text evidence="8">The sequence shown here is derived from an EMBL/GenBank/DDBJ whole genome shotgun (WGS) entry which is preliminary data.</text>
</comment>
<gene>
    <name evidence="8" type="ORF">F2Q65_02740</name>
</gene>
<dbReference type="EMBL" id="VWXX01000002">
    <property type="protein sequence ID" value="KAA6187451.1"/>
    <property type="molecule type" value="Genomic_DNA"/>
</dbReference>
<reference evidence="8 9" key="1">
    <citation type="submission" date="2019-09" db="EMBL/GenBank/DDBJ databases">
        <title>Whole-genome sequence of the purple sulfur bacterium Thiohalocapsa marina DSM 19078.</title>
        <authorList>
            <person name="Kyndt J.A."/>
            <person name="Meyer T.E."/>
        </authorList>
    </citation>
    <scope>NUCLEOTIDE SEQUENCE [LARGE SCALE GENOMIC DNA]</scope>
    <source>
        <strain evidence="8 9">DSM 19078</strain>
    </source>
</reference>
<evidence type="ECO:0000313" key="8">
    <source>
        <dbReference type="EMBL" id="KAA6187451.1"/>
    </source>
</evidence>
<dbReference type="EC" id="2.7.13.3" evidence="2"/>
<dbReference type="InterPro" id="IPR036890">
    <property type="entry name" value="HATPase_C_sf"/>
</dbReference>
<keyword evidence="9" id="KW-1185">Reference proteome</keyword>
<keyword evidence="5" id="KW-0902">Two-component regulatory system</keyword>
<dbReference type="PANTHER" id="PTHR43711">
    <property type="entry name" value="TWO-COMPONENT HISTIDINE KINASE"/>
    <property type="match status" value="1"/>
</dbReference>
<evidence type="ECO:0000313" key="9">
    <source>
        <dbReference type="Proteomes" id="UP000322981"/>
    </source>
</evidence>
<dbReference type="AlphaFoldDB" id="A0A5M8FUE4"/>
<dbReference type="GO" id="GO:0004673">
    <property type="term" value="F:protein histidine kinase activity"/>
    <property type="evidence" value="ECO:0007669"/>
    <property type="project" value="UniProtKB-EC"/>
</dbReference>
<dbReference type="PRINTS" id="PR00344">
    <property type="entry name" value="BCTRLSENSOR"/>
</dbReference>
<evidence type="ECO:0000256" key="1">
    <source>
        <dbReference type="ARBA" id="ARBA00000085"/>
    </source>
</evidence>
<dbReference type="InterPro" id="IPR003594">
    <property type="entry name" value="HATPase_dom"/>
</dbReference>
<keyword evidence="4 8" id="KW-0418">Kinase</keyword>
<protein>
    <recommendedName>
        <fullName evidence="2">histidine kinase</fullName>
        <ecNumber evidence="2">2.7.13.3</ecNumber>
    </recommendedName>
</protein>
<dbReference type="InterPro" id="IPR050736">
    <property type="entry name" value="Sensor_HK_Regulatory"/>
</dbReference>
<dbReference type="GO" id="GO:0000160">
    <property type="term" value="P:phosphorelay signal transduction system"/>
    <property type="evidence" value="ECO:0007669"/>
    <property type="project" value="UniProtKB-KW"/>
</dbReference>
<dbReference type="SUPFAM" id="SSF55874">
    <property type="entry name" value="ATPase domain of HSP90 chaperone/DNA topoisomerase II/histidine kinase"/>
    <property type="match status" value="1"/>
</dbReference>
<accession>A0A5M8FUE4</accession>
<organism evidence="8 9">
    <name type="scientific">Thiohalocapsa marina</name>
    <dbReference type="NCBI Taxonomy" id="424902"/>
    <lineage>
        <taxon>Bacteria</taxon>
        <taxon>Pseudomonadati</taxon>
        <taxon>Pseudomonadota</taxon>
        <taxon>Gammaproteobacteria</taxon>
        <taxon>Chromatiales</taxon>
        <taxon>Chromatiaceae</taxon>
        <taxon>Thiohalocapsa</taxon>
    </lineage>
</organism>
<evidence type="ECO:0000256" key="2">
    <source>
        <dbReference type="ARBA" id="ARBA00012438"/>
    </source>
</evidence>
<dbReference type="OrthoDB" id="5289013at2"/>
<proteinExistence type="predicted"/>
<dbReference type="InterPro" id="IPR005467">
    <property type="entry name" value="His_kinase_dom"/>
</dbReference>
<evidence type="ECO:0000256" key="6">
    <source>
        <dbReference type="SAM" id="MobiDB-lite"/>
    </source>
</evidence>
<keyword evidence="3" id="KW-0808">Transferase</keyword>
<sequence length="100" mass="10094">MSGWRDNGGVCLEVADDGDGLAPQDIAVLFQPGVRGDNADDQKDTGMGLALARSMIEAQGGSLAAGCAPGRGCRFRVWLPGSADSGPSPGPDPGEAVQQP</sequence>
<dbReference type="Gene3D" id="3.30.565.10">
    <property type="entry name" value="Histidine kinase-like ATPase, C-terminal domain"/>
    <property type="match status" value="1"/>
</dbReference>
<dbReference type="Pfam" id="PF02518">
    <property type="entry name" value="HATPase_c"/>
    <property type="match status" value="1"/>
</dbReference>
<dbReference type="PANTHER" id="PTHR43711:SF1">
    <property type="entry name" value="HISTIDINE KINASE 1"/>
    <property type="match status" value="1"/>
</dbReference>
<name>A0A5M8FUE4_9GAMM</name>
<evidence type="ECO:0000259" key="7">
    <source>
        <dbReference type="PROSITE" id="PS50109"/>
    </source>
</evidence>
<dbReference type="InterPro" id="IPR004358">
    <property type="entry name" value="Sig_transdc_His_kin-like_C"/>
</dbReference>
<dbReference type="Proteomes" id="UP000322981">
    <property type="component" value="Unassembled WGS sequence"/>
</dbReference>
<evidence type="ECO:0000256" key="3">
    <source>
        <dbReference type="ARBA" id="ARBA00022679"/>
    </source>
</evidence>
<evidence type="ECO:0000256" key="5">
    <source>
        <dbReference type="ARBA" id="ARBA00023012"/>
    </source>
</evidence>
<feature type="domain" description="Histidine kinase" evidence="7">
    <location>
        <begin position="1"/>
        <end position="83"/>
    </location>
</feature>
<dbReference type="RefSeq" id="WP_150090148.1">
    <property type="nucleotide sequence ID" value="NZ_JBFUOH010000124.1"/>
</dbReference>